<keyword evidence="2" id="KW-1185">Reference proteome</keyword>
<reference evidence="1 2" key="1">
    <citation type="submission" date="2018-05" db="EMBL/GenBank/DDBJ databases">
        <title>Flavobacterium sp. strain IMCC34759, incomplete genome.</title>
        <authorList>
            <person name="Joung Y."/>
            <person name="Cho J."/>
        </authorList>
    </citation>
    <scope>NUCLEOTIDE SEQUENCE [LARGE SCALE GENOMIC DNA]</scope>
    <source>
        <strain evidence="1 2">IMCC34759</strain>
    </source>
</reference>
<protein>
    <submittedName>
        <fullName evidence="1">Uncharacterized protein</fullName>
    </submittedName>
</protein>
<gene>
    <name evidence="1" type="ORF">DMB65_09275</name>
</gene>
<sequence length="184" mass="21978">MKSPVKGDFHVRFREKVRVKFSSVTRLAESITKNPQKMCEISNQLKFCTCLDEKNIENINFQKRLDKFHKKQLPKSKEPFSWILYEYKGSEDSGKMGLLNMPSDKIGFSLSEEFVLDEINTKNCFDFDYKPNEGDNLQINFQRNKYWTEFLSFIFRNNKWEPDSYYTFTEKIEPKNYGILKVNK</sequence>
<evidence type="ECO:0000313" key="2">
    <source>
        <dbReference type="Proteomes" id="UP000247903"/>
    </source>
</evidence>
<organism evidence="1 2">
    <name type="scientific">Flavobacterium cheongpyeongense</name>
    <dbReference type="NCBI Taxonomy" id="2212651"/>
    <lineage>
        <taxon>Bacteria</taxon>
        <taxon>Pseudomonadati</taxon>
        <taxon>Bacteroidota</taxon>
        <taxon>Flavobacteriia</taxon>
        <taxon>Flavobacteriales</taxon>
        <taxon>Flavobacteriaceae</taxon>
        <taxon>Flavobacterium</taxon>
    </lineage>
</organism>
<dbReference type="EMBL" id="QJHK01000006">
    <property type="protein sequence ID" value="PXY41135.1"/>
    <property type="molecule type" value="Genomic_DNA"/>
</dbReference>
<dbReference type="AlphaFoldDB" id="A0A2V4BQC1"/>
<dbReference type="Proteomes" id="UP000247903">
    <property type="component" value="Unassembled WGS sequence"/>
</dbReference>
<evidence type="ECO:0000313" key="1">
    <source>
        <dbReference type="EMBL" id="PXY41135.1"/>
    </source>
</evidence>
<proteinExistence type="predicted"/>
<name>A0A2V4BQC1_9FLAO</name>
<comment type="caution">
    <text evidence="1">The sequence shown here is derived from an EMBL/GenBank/DDBJ whole genome shotgun (WGS) entry which is preliminary data.</text>
</comment>
<accession>A0A2V4BQC1</accession>